<dbReference type="RefSeq" id="WP_138197355.1">
    <property type="nucleotide sequence ID" value="NZ_VCIW01000023.1"/>
</dbReference>
<protein>
    <submittedName>
        <fullName evidence="7">DUF3533 domain-containing protein</fullName>
    </submittedName>
</protein>
<reference evidence="7 8" key="1">
    <citation type="submission" date="2019-05" db="EMBL/GenBank/DDBJ databases">
        <authorList>
            <person name="Narsing Rao M.P."/>
            <person name="Li W.J."/>
        </authorList>
    </citation>
    <scope>NUCLEOTIDE SEQUENCE [LARGE SCALE GENOMIC DNA]</scope>
    <source>
        <strain evidence="7 8">SYSU_K30003</strain>
    </source>
</reference>
<dbReference type="Proteomes" id="UP000309676">
    <property type="component" value="Unassembled WGS sequence"/>
</dbReference>
<dbReference type="EMBL" id="VCIW01000023">
    <property type="protein sequence ID" value="TLS49157.1"/>
    <property type="molecule type" value="Genomic_DNA"/>
</dbReference>
<evidence type="ECO:0000313" key="7">
    <source>
        <dbReference type="EMBL" id="TLS49157.1"/>
    </source>
</evidence>
<feature type="transmembrane region" description="Helical" evidence="5">
    <location>
        <begin position="345"/>
        <end position="369"/>
    </location>
</feature>
<keyword evidence="8" id="KW-1185">Reference proteome</keyword>
<evidence type="ECO:0000256" key="2">
    <source>
        <dbReference type="ARBA" id="ARBA00022692"/>
    </source>
</evidence>
<dbReference type="Gene3D" id="3.40.1710.10">
    <property type="entry name" value="abc type-2 transporter like domain"/>
    <property type="match status" value="1"/>
</dbReference>
<dbReference type="PANTHER" id="PTHR43077:SF5">
    <property type="entry name" value="PHAGE INFECTION PROTEIN"/>
    <property type="match status" value="1"/>
</dbReference>
<dbReference type="GO" id="GO:0016020">
    <property type="term" value="C:membrane"/>
    <property type="evidence" value="ECO:0007669"/>
    <property type="project" value="UniProtKB-SubCell"/>
</dbReference>
<dbReference type="PANTHER" id="PTHR43077">
    <property type="entry name" value="TRANSPORT PERMEASE YVFS-RELATED"/>
    <property type="match status" value="1"/>
</dbReference>
<dbReference type="AlphaFoldDB" id="A0A5R9FYM3"/>
<accession>A0A5R9FYM3</accession>
<feature type="transmembrane region" description="Helical" evidence="5">
    <location>
        <begin position="233"/>
        <end position="254"/>
    </location>
</feature>
<feature type="transmembrane region" description="Helical" evidence="5">
    <location>
        <begin position="293"/>
        <end position="310"/>
    </location>
</feature>
<keyword evidence="4 5" id="KW-0472">Membrane</keyword>
<evidence type="ECO:0000256" key="5">
    <source>
        <dbReference type="SAM" id="Phobius"/>
    </source>
</evidence>
<dbReference type="Pfam" id="PF12698">
    <property type="entry name" value="ABC2_membrane_3"/>
    <property type="match status" value="1"/>
</dbReference>
<comment type="subcellular location">
    <subcellularLocation>
        <location evidence="1">Membrane</location>
        <topology evidence="1">Multi-pass membrane protein</topology>
    </subcellularLocation>
</comment>
<proteinExistence type="predicted"/>
<comment type="caution">
    <text evidence="7">The sequence shown here is derived from an EMBL/GenBank/DDBJ whole genome shotgun (WGS) entry which is preliminary data.</text>
</comment>
<dbReference type="GO" id="GO:0140359">
    <property type="term" value="F:ABC-type transporter activity"/>
    <property type="evidence" value="ECO:0007669"/>
    <property type="project" value="InterPro"/>
</dbReference>
<dbReference type="InterPro" id="IPR051328">
    <property type="entry name" value="T7SS_ABC-Transporter"/>
</dbReference>
<evidence type="ECO:0000256" key="4">
    <source>
        <dbReference type="ARBA" id="ARBA00023136"/>
    </source>
</evidence>
<sequence>MGQVLKAFFALPMTKVGIATAVLFQLIFSVVWMTGYDGVNDHADQLRVAVVNEDAGFGVAVADALASQLPFQVEAVGDLADAQTRLNERDVQMVVHIPADFSAAASAPESRATLHYYINESNPVTIKNMMAGAASQVTTTVNAMAAANGVKAALVQLQLPEAQAVAMAEGLTTRVESDVVYSNPVASLASQMVPMMMVLASYVGSMLLAMNLEQSSMALSSRFGKWERFGARQIINAGTAIVVGLFGVSFVTLFGGSPANVFLELWGFQTLFLFAFMSLAQIFLLLFGPGGMVFNIILLSAQLVSSGAMVPRELLSNFYRSLGDAMPATYAVEGLMDLLFGGPSVAGVSVSLLVLIAVCLAASAGAAAIRRMKSSPRAAAV</sequence>
<gene>
    <name evidence="7" type="ORF">FE782_26350</name>
</gene>
<evidence type="ECO:0000313" key="8">
    <source>
        <dbReference type="Proteomes" id="UP000309676"/>
    </source>
</evidence>
<feature type="domain" description="ABC-2 type transporter transmembrane" evidence="6">
    <location>
        <begin position="21"/>
        <end position="362"/>
    </location>
</feature>
<name>A0A5R9FYM3_9BACL</name>
<dbReference type="OrthoDB" id="2208410at2"/>
<keyword evidence="2 5" id="KW-0812">Transmembrane</keyword>
<evidence type="ECO:0000256" key="3">
    <source>
        <dbReference type="ARBA" id="ARBA00022989"/>
    </source>
</evidence>
<keyword evidence="3 5" id="KW-1133">Transmembrane helix</keyword>
<feature type="transmembrane region" description="Helical" evidence="5">
    <location>
        <begin position="266"/>
        <end position="286"/>
    </location>
</feature>
<evidence type="ECO:0000259" key="6">
    <source>
        <dbReference type="Pfam" id="PF12698"/>
    </source>
</evidence>
<organism evidence="7 8">
    <name type="scientific">Paenibacillus antri</name>
    <dbReference type="NCBI Taxonomy" id="2582848"/>
    <lineage>
        <taxon>Bacteria</taxon>
        <taxon>Bacillati</taxon>
        <taxon>Bacillota</taxon>
        <taxon>Bacilli</taxon>
        <taxon>Bacillales</taxon>
        <taxon>Paenibacillaceae</taxon>
        <taxon>Paenibacillus</taxon>
    </lineage>
</organism>
<feature type="transmembrane region" description="Helical" evidence="5">
    <location>
        <begin position="7"/>
        <end position="32"/>
    </location>
</feature>
<dbReference type="InterPro" id="IPR013525">
    <property type="entry name" value="ABC2_TM"/>
</dbReference>
<feature type="transmembrane region" description="Helical" evidence="5">
    <location>
        <begin position="192"/>
        <end position="212"/>
    </location>
</feature>
<evidence type="ECO:0000256" key="1">
    <source>
        <dbReference type="ARBA" id="ARBA00004141"/>
    </source>
</evidence>